<dbReference type="Gene3D" id="3.30.40.10">
    <property type="entry name" value="Zinc/RING finger domain, C3HC4 (zinc finger)"/>
    <property type="match status" value="1"/>
</dbReference>
<dbReference type="PROSITE" id="PS50089">
    <property type="entry name" value="ZF_RING_2"/>
    <property type="match status" value="1"/>
</dbReference>
<evidence type="ECO:0000256" key="2">
    <source>
        <dbReference type="ARBA" id="ARBA00022723"/>
    </source>
</evidence>
<feature type="domain" description="Helicase ATP-binding" evidence="12">
    <location>
        <begin position="317"/>
        <end position="497"/>
    </location>
</feature>
<dbReference type="EMBL" id="MU854327">
    <property type="protein sequence ID" value="KAK4043436.1"/>
    <property type="molecule type" value="Genomic_DNA"/>
</dbReference>
<accession>A0AAN6PM21</accession>
<keyword evidence="3" id="KW-0547">Nucleotide-binding</keyword>
<dbReference type="InterPro" id="IPR027417">
    <property type="entry name" value="P-loop_NTPase"/>
</dbReference>
<dbReference type="GO" id="GO:0008270">
    <property type="term" value="F:zinc ion binding"/>
    <property type="evidence" value="ECO:0007669"/>
    <property type="project" value="UniProtKB-KW"/>
</dbReference>
<dbReference type="InterPro" id="IPR049730">
    <property type="entry name" value="SNF2/RAD54-like_C"/>
</dbReference>
<keyword evidence="8" id="KW-0067">ATP-binding</keyword>
<dbReference type="InterPro" id="IPR038718">
    <property type="entry name" value="SNF2-like_sf"/>
</dbReference>
<evidence type="ECO:0000259" key="12">
    <source>
        <dbReference type="PROSITE" id="PS51192"/>
    </source>
</evidence>
<keyword evidence="2" id="KW-0479">Metal-binding</keyword>
<dbReference type="PANTHER" id="PTHR45626:SF52">
    <property type="entry name" value="SINGLE-STRANDED DNA-DEPENDENT ATPASE (EUROFUNG)"/>
    <property type="match status" value="1"/>
</dbReference>
<feature type="region of interest" description="Disordered" evidence="10">
    <location>
        <begin position="311"/>
        <end position="330"/>
    </location>
</feature>
<sequence>MQPADSLPDLFSGSLLDPSVGNQMSLINLDETDYNLASALTEWGNNMALPDFYPSQSTPISSQETSHSPSVAPDSIQSTAESVTSTDDKETICYGMLHNVDVKLVGEMRITDANLGESEAGYRRFELREQQDHILLCFHDDDKEFGYLRSGVGKTLAPLLAKSYVEFEPIVLTSNPNETIGRGKKPAKPAEAMVKVDINVYGPRRAAAEVGDALSRGKLWLQKSGHARREVVYDNPHFLPLKINGIQMQAVQPVNQIANDGLARKKHRKERLRKMVEEVYKSLDNTRHLDMVEGGNRVTRKLLKYRHRITKARAKQDTQPDERGGGILADEMGMGKSLSILALIAKTLDDGNEWAQQQKDSAEDKEAVKHSRSTLVVVPGIITNRIHRHLKGGLEVVKYHGPGRPKDLDTISDSDIVVTTYNTLTAEFLIKSKPSILHRIGWYRVVLDEAHIIRRPATAFYRACDDLHANSRWCLTGTPIQNKLADIGALFAFTRAEPFTRASVFRKWIEVPFEQNIENLTVVKNRLVMLLEALCLRRTKDAIQLPGLRQRMRTLEFSPAEREQYENTKKTLARTIRQRAGGVEKSSKFGLFQANLQMRLLCNHGTFQKPFSWHSRSPLDEREVVVSALGQTGEITCSVCQLPMPILGSSWLGNGFRAQCAHVLCAECIEESSMPGAGEQTQHCPVCVRWLTHARAEGCVAAEDMAMPDWPAEEAIEDDDDHYFSAEGHSTKMLAIIFSCWTRTLHLLSKHLDRAEIPYLRIDGGCPLPQRQAKLDQFAEGGEKRVLIMTTGTGGFGLNLTCANRVFIIELQWNPGVESQAIARAVRLGQENEVYVTRYVIQDTVEEEMRSQQRWKMQLAALGFEEAPDVIDDEERVS</sequence>
<dbReference type="GO" id="GO:0004386">
    <property type="term" value="F:helicase activity"/>
    <property type="evidence" value="ECO:0007669"/>
    <property type="project" value="UniProtKB-KW"/>
</dbReference>
<dbReference type="CDD" id="cd18793">
    <property type="entry name" value="SF2_C_SNF"/>
    <property type="match status" value="1"/>
</dbReference>
<dbReference type="InterPro" id="IPR001841">
    <property type="entry name" value="Znf_RING"/>
</dbReference>
<feature type="region of interest" description="Disordered" evidence="10">
    <location>
        <begin position="54"/>
        <end position="84"/>
    </location>
</feature>
<feature type="compositionally biased region" description="Basic and acidic residues" evidence="10">
    <location>
        <begin position="314"/>
        <end position="324"/>
    </location>
</feature>
<evidence type="ECO:0000313" key="15">
    <source>
        <dbReference type="Proteomes" id="UP001303115"/>
    </source>
</evidence>
<dbReference type="SMART" id="SM00487">
    <property type="entry name" value="DEXDc"/>
    <property type="match status" value="1"/>
</dbReference>
<dbReference type="GO" id="GO:0008094">
    <property type="term" value="F:ATP-dependent activity, acting on DNA"/>
    <property type="evidence" value="ECO:0007669"/>
    <property type="project" value="TreeGrafter"/>
</dbReference>
<dbReference type="Gene3D" id="3.40.50.10810">
    <property type="entry name" value="Tandem AAA-ATPase domain"/>
    <property type="match status" value="1"/>
</dbReference>
<keyword evidence="7" id="KW-0862">Zinc</keyword>
<dbReference type="Pfam" id="PF00271">
    <property type="entry name" value="Helicase_C"/>
    <property type="match status" value="1"/>
</dbReference>
<evidence type="ECO:0000259" key="11">
    <source>
        <dbReference type="PROSITE" id="PS50089"/>
    </source>
</evidence>
<evidence type="ECO:0000256" key="8">
    <source>
        <dbReference type="ARBA" id="ARBA00022840"/>
    </source>
</evidence>
<protein>
    <submittedName>
        <fullName evidence="14">DNA repair protein RAD5B</fullName>
    </submittedName>
</protein>
<keyword evidence="5" id="KW-0378">Hydrolase</keyword>
<evidence type="ECO:0000256" key="9">
    <source>
        <dbReference type="PROSITE-ProRule" id="PRU00175"/>
    </source>
</evidence>
<dbReference type="Gene3D" id="3.40.50.300">
    <property type="entry name" value="P-loop containing nucleotide triphosphate hydrolases"/>
    <property type="match status" value="1"/>
</dbReference>
<dbReference type="InterPro" id="IPR014001">
    <property type="entry name" value="Helicase_ATP-bd"/>
</dbReference>
<evidence type="ECO:0000256" key="5">
    <source>
        <dbReference type="ARBA" id="ARBA00022801"/>
    </source>
</evidence>
<evidence type="ECO:0000256" key="7">
    <source>
        <dbReference type="ARBA" id="ARBA00022833"/>
    </source>
</evidence>
<dbReference type="PROSITE" id="PS51192">
    <property type="entry name" value="HELICASE_ATP_BIND_1"/>
    <property type="match status" value="1"/>
</dbReference>
<comment type="similarity">
    <text evidence="1">Belongs to the SNF2/RAD54 helicase family.</text>
</comment>
<organism evidence="14 15">
    <name type="scientific">Parachaetomium inaequale</name>
    <dbReference type="NCBI Taxonomy" id="2588326"/>
    <lineage>
        <taxon>Eukaryota</taxon>
        <taxon>Fungi</taxon>
        <taxon>Dikarya</taxon>
        <taxon>Ascomycota</taxon>
        <taxon>Pezizomycotina</taxon>
        <taxon>Sordariomycetes</taxon>
        <taxon>Sordariomycetidae</taxon>
        <taxon>Sordariales</taxon>
        <taxon>Chaetomiaceae</taxon>
        <taxon>Parachaetomium</taxon>
    </lineage>
</organism>
<feature type="domain" description="RING-type" evidence="11">
    <location>
        <begin position="637"/>
        <end position="687"/>
    </location>
</feature>
<keyword evidence="6" id="KW-0347">Helicase</keyword>
<keyword evidence="4 9" id="KW-0863">Zinc-finger</keyword>
<dbReference type="GO" id="GO:0016787">
    <property type="term" value="F:hydrolase activity"/>
    <property type="evidence" value="ECO:0007669"/>
    <property type="project" value="UniProtKB-KW"/>
</dbReference>
<evidence type="ECO:0000256" key="3">
    <source>
        <dbReference type="ARBA" id="ARBA00022741"/>
    </source>
</evidence>
<evidence type="ECO:0000256" key="10">
    <source>
        <dbReference type="SAM" id="MobiDB-lite"/>
    </source>
</evidence>
<comment type="caution">
    <text evidence="14">The sequence shown here is derived from an EMBL/GenBank/DDBJ whole genome shotgun (WGS) entry which is preliminary data.</text>
</comment>
<dbReference type="SUPFAM" id="SSF52540">
    <property type="entry name" value="P-loop containing nucleoside triphosphate hydrolases"/>
    <property type="match status" value="2"/>
</dbReference>
<dbReference type="InterPro" id="IPR000330">
    <property type="entry name" value="SNF2_N"/>
</dbReference>
<dbReference type="GO" id="GO:0006281">
    <property type="term" value="P:DNA repair"/>
    <property type="evidence" value="ECO:0007669"/>
    <property type="project" value="TreeGrafter"/>
</dbReference>
<evidence type="ECO:0000256" key="1">
    <source>
        <dbReference type="ARBA" id="ARBA00007025"/>
    </source>
</evidence>
<evidence type="ECO:0000313" key="14">
    <source>
        <dbReference type="EMBL" id="KAK4043436.1"/>
    </source>
</evidence>
<dbReference type="InterPro" id="IPR050628">
    <property type="entry name" value="SNF2_RAD54_helicase_TF"/>
</dbReference>
<name>A0AAN6PM21_9PEZI</name>
<feature type="domain" description="Helicase C-terminal" evidence="13">
    <location>
        <begin position="718"/>
        <end position="875"/>
    </location>
</feature>
<dbReference type="CDD" id="cd16449">
    <property type="entry name" value="RING-HC"/>
    <property type="match status" value="1"/>
</dbReference>
<evidence type="ECO:0000256" key="4">
    <source>
        <dbReference type="ARBA" id="ARBA00022771"/>
    </source>
</evidence>
<dbReference type="InterPro" id="IPR001650">
    <property type="entry name" value="Helicase_C-like"/>
</dbReference>
<reference evidence="15" key="1">
    <citation type="journal article" date="2023" name="Mol. Phylogenet. Evol.">
        <title>Genome-scale phylogeny and comparative genomics of the fungal order Sordariales.</title>
        <authorList>
            <person name="Hensen N."/>
            <person name="Bonometti L."/>
            <person name="Westerberg I."/>
            <person name="Brannstrom I.O."/>
            <person name="Guillou S."/>
            <person name="Cros-Aarteil S."/>
            <person name="Calhoun S."/>
            <person name="Haridas S."/>
            <person name="Kuo A."/>
            <person name="Mondo S."/>
            <person name="Pangilinan J."/>
            <person name="Riley R."/>
            <person name="LaButti K."/>
            <person name="Andreopoulos B."/>
            <person name="Lipzen A."/>
            <person name="Chen C."/>
            <person name="Yan M."/>
            <person name="Daum C."/>
            <person name="Ng V."/>
            <person name="Clum A."/>
            <person name="Steindorff A."/>
            <person name="Ohm R.A."/>
            <person name="Martin F."/>
            <person name="Silar P."/>
            <person name="Natvig D.O."/>
            <person name="Lalanne C."/>
            <person name="Gautier V."/>
            <person name="Ament-Velasquez S.L."/>
            <person name="Kruys A."/>
            <person name="Hutchinson M.I."/>
            <person name="Powell A.J."/>
            <person name="Barry K."/>
            <person name="Miller A.N."/>
            <person name="Grigoriev I.V."/>
            <person name="Debuchy R."/>
            <person name="Gladieux P."/>
            <person name="Hiltunen Thoren M."/>
            <person name="Johannesson H."/>
        </authorList>
    </citation>
    <scope>NUCLEOTIDE SEQUENCE [LARGE SCALE GENOMIC DNA]</scope>
    <source>
        <strain evidence="15">CBS 284.82</strain>
    </source>
</reference>
<dbReference type="PANTHER" id="PTHR45626">
    <property type="entry name" value="TRANSCRIPTION TERMINATION FACTOR 2-RELATED"/>
    <property type="match status" value="1"/>
</dbReference>
<dbReference type="PROSITE" id="PS00518">
    <property type="entry name" value="ZF_RING_1"/>
    <property type="match status" value="1"/>
</dbReference>
<gene>
    <name evidence="14" type="ORF">C8A01DRAFT_43565</name>
</gene>
<dbReference type="PROSITE" id="PS51194">
    <property type="entry name" value="HELICASE_CTER"/>
    <property type="match status" value="1"/>
</dbReference>
<dbReference type="CDD" id="cd18008">
    <property type="entry name" value="DEXDc_SHPRH-like"/>
    <property type="match status" value="1"/>
</dbReference>
<dbReference type="Proteomes" id="UP001303115">
    <property type="component" value="Unassembled WGS sequence"/>
</dbReference>
<dbReference type="GO" id="GO:0005634">
    <property type="term" value="C:nucleus"/>
    <property type="evidence" value="ECO:0007669"/>
    <property type="project" value="TreeGrafter"/>
</dbReference>
<dbReference type="SMART" id="SM00490">
    <property type="entry name" value="HELICc"/>
    <property type="match status" value="1"/>
</dbReference>
<proteinExistence type="inferred from homology"/>
<dbReference type="SUPFAM" id="SSF57850">
    <property type="entry name" value="RING/U-box"/>
    <property type="match status" value="1"/>
</dbReference>
<evidence type="ECO:0000256" key="6">
    <source>
        <dbReference type="ARBA" id="ARBA00022806"/>
    </source>
</evidence>
<dbReference type="AlphaFoldDB" id="A0AAN6PM21"/>
<dbReference type="InterPro" id="IPR013083">
    <property type="entry name" value="Znf_RING/FYVE/PHD"/>
</dbReference>
<keyword evidence="15" id="KW-1185">Reference proteome</keyword>
<evidence type="ECO:0000259" key="13">
    <source>
        <dbReference type="PROSITE" id="PS51194"/>
    </source>
</evidence>
<dbReference type="Pfam" id="PF00176">
    <property type="entry name" value="SNF2-rel_dom"/>
    <property type="match status" value="1"/>
</dbReference>
<dbReference type="GO" id="GO:0005524">
    <property type="term" value="F:ATP binding"/>
    <property type="evidence" value="ECO:0007669"/>
    <property type="project" value="UniProtKB-KW"/>
</dbReference>
<dbReference type="InterPro" id="IPR017907">
    <property type="entry name" value="Znf_RING_CS"/>
</dbReference>